<dbReference type="AlphaFoldDB" id="A0A432WGM5"/>
<keyword evidence="3" id="KW-1185">Reference proteome</keyword>
<feature type="domain" description="GST N-terminal" evidence="1">
    <location>
        <begin position="1"/>
        <end position="73"/>
    </location>
</feature>
<dbReference type="InterPro" id="IPR036282">
    <property type="entry name" value="Glutathione-S-Trfase_C_sf"/>
</dbReference>
<reference evidence="2 3" key="1">
    <citation type="journal article" date="2011" name="Front. Microbiol.">
        <title>Genomic signatures of strain selection and enhancement in Bacillus atrophaeus var. globigii, a historical biowarfare simulant.</title>
        <authorList>
            <person name="Gibbons H.S."/>
            <person name="Broomall S.M."/>
            <person name="McNew L.A."/>
            <person name="Daligault H."/>
            <person name="Chapman C."/>
            <person name="Bruce D."/>
            <person name="Karavis M."/>
            <person name="Krepps M."/>
            <person name="McGregor P.A."/>
            <person name="Hong C."/>
            <person name="Park K.H."/>
            <person name="Akmal A."/>
            <person name="Feldman A."/>
            <person name="Lin J.S."/>
            <person name="Chang W.E."/>
            <person name="Higgs B.W."/>
            <person name="Demirev P."/>
            <person name="Lindquist J."/>
            <person name="Liem A."/>
            <person name="Fochler E."/>
            <person name="Read T.D."/>
            <person name="Tapia R."/>
            <person name="Johnson S."/>
            <person name="Bishop-Lilly K.A."/>
            <person name="Detter C."/>
            <person name="Han C."/>
            <person name="Sozhamannan S."/>
            <person name="Rosenzweig C.N."/>
            <person name="Skowronski E.W."/>
        </authorList>
    </citation>
    <scope>NUCLEOTIDE SEQUENCE [LARGE SCALE GENOMIC DNA]</scope>
    <source>
        <strain evidence="2 3">Y4G10-17</strain>
    </source>
</reference>
<dbReference type="Proteomes" id="UP000287823">
    <property type="component" value="Unassembled WGS sequence"/>
</dbReference>
<dbReference type="Pfam" id="PF13417">
    <property type="entry name" value="GST_N_3"/>
    <property type="match status" value="1"/>
</dbReference>
<comment type="caution">
    <text evidence="2">The sequence shown here is derived from an EMBL/GenBank/DDBJ whole genome shotgun (WGS) entry which is preliminary data.</text>
</comment>
<name>A0A432WGM5_9GAMM</name>
<evidence type="ECO:0000313" key="3">
    <source>
        <dbReference type="Proteomes" id="UP000287823"/>
    </source>
</evidence>
<dbReference type="PROSITE" id="PS50404">
    <property type="entry name" value="GST_NTER"/>
    <property type="match status" value="1"/>
</dbReference>
<dbReference type="SUPFAM" id="SSF47616">
    <property type="entry name" value="GST C-terminal domain-like"/>
    <property type="match status" value="1"/>
</dbReference>
<evidence type="ECO:0000259" key="1">
    <source>
        <dbReference type="PROSITE" id="PS50404"/>
    </source>
</evidence>
<dbReference type="SUPFAM" id="SSF52833">
    <property type="entry name" value="Thioredoxin-like"/>
    <property type="match status" value="1"/>
</dbReference>
<proteinExistence type="predicted"/>
<organism evidence="2 3">
    <name type="scientific">Aliidiomarina soli</name>
    <dbReference type="NCBI Taxonomy" id="1928574"/>
    <lineage>
        <taxon>Bacteria</taxon>
        <taxon>Pseudomonadati</taxon>
        <taxon>Pseudomonadota</taxon>
        <taxon>Gammaproteobacteria</taxon>
        <taxon>Alteromonadales</taxon>
        <taxon>Idiomarinaceae</taxon>
        <taxon>Aliidiomarina</taxon>
    </lineage>
</organism>
<dbReference type="Gene3D" id="1.20.1050.10">
    <property type="match status" value="1"/>
</dbReference>
<dbReference type="GO" id="GO:0016740">
    <property type="term" value="F:transferase activity"/>
    <property type="evidence" value="ECO:0007669"/>
    <property type="project" value="UniProtKB-KW"/>
</dbReference>
<accession>A0A432WGM5</accession>
<dbReference type="CDD" id="cd00570">
    <property type="entry name" value="GST_N_family"/>
    <property type="match status" value="1"/>
</dbReference>
<dbReference type="EMBL" id="PIPO01000003">
    <property type="protein sequence ID" value="RUO32934.1"/>
    <property type="molecule type" value="Genomic_DNA"/>
</dbReference>
<dbReference type="InterPro" id="IPR036249">
    <property type="entry name" value="Thioredoxin-like_sf"/>
</dbReference>
<dbReference type="Gene3D" id="3.40.30.10">
    <property type="entry name" value="Glutaredoxin"/>
    <property type="match status" value="1"/>
</dbReference>
<protein>
    <submittedName>
        <fullName evidence="2">Glutathione S-transferase</fullName>
    </submittedName>
</protein>
<keyword evidence="2" id="KW-0808">Transferase</keyword>
<dbReference type="InterPro" id="IPR004045">
    <property type="entry name" value="Glutathione_S-Trfase_N"/>
</dbReference>
<sequence length="185" mass="21159">MKLHGSFTSPFVRHCRIALLQQGMDFEFIETDYAQSAEGSPAMRVPYLQDGDLVLHDSSSILKHIRQRNEQGFCQSIEEFDLYLLVTTALDSTINLFLLEKSGVDIATNSYTQRQAQRIQQCLQALNNKAEQGLEWNDAGIRLACFIDWALYRQRLDLSGFPALLRWLEDARQSREFELTTPPAA</sequence>
<gene>
    <name evidence="2" type="ORF">CWE14_06715</name>
</gene>
<dbReference type="RefSeq" id="WP_126798688.1">
    <property type="nucleotide sequence ID" value="NZ_PIPO01000003.1"/>
</dbReference>
<evidence type="ECO:0000313" key="2">
    <source>
        <dbReference type="EMBL" id="RUO32934.1"/>
    </source>
</evidence>